<protein>
    <submittedName>
        <fullName evidence="1">Uncharacterized protein</fullName>
    </submittedName>
</protein>
<name>A0A1A9V2P9_GLOAU</name>
<proteinExistence type="predicted"/>
<evidence type="ECO:0000313" key="1">
    <source>
        <dbReference type="EnsemblMetazoa" id="GAUT023829-PA"/>
    </source>
</evidence>
<dbReference type="PROSITE" id="PS51257">
    <property type="entry name" value="PROKAR_LIPOPROTEIN"/>
    <property type="match status" value="1"/>
</dbReference>
<keyword evidence="2" id="KW-1185">Reference proteome</keyword>
<dbReference type="AlphaFoldDB" id="A0A1A9V2P9"/>
<accession>A0A1A9V2P9</accession>
<dbReference type="Proteomes" id="UP000078200">
    <property type="component" value="Unassembled WGS sequence"/>
</dbReference>
<reference evidence="1" key="1">
    <citation type="submission" date="2020-05" db="UniProtKB">
        <authorList>
            <consortium name="EnsemblMetazoa"/>
        </authorList>
    </citation>
    <scope>IDENTIFICATION</scope>
    <source>
        <strain evidence="1">TTRI</strain>
    </source>
</reference>
<dbReference type="EnsemblMetazoa" id="GAUT023829-RA">
    <property type="protein sequence ID" value="GAUT023829-PA"/>
    <property type="gene ID" value="GAUT023829"/>
</dbReference>
<evidence type="ECO:0000313" key="2">
    <source>
        <dbReference type="Proteomes" id="UP000078200"/>
    </source>
</evidence>
<sequence length="258" mass="29792">MLFKCSLVNQKKNAIFNNVYNKCYSLSIMFIACNSEVEILYYMNSQIIVIDVEFARIKSVLGKRVEYELKGARLAIEQNNELVNKLREAAVILKVGDLMERKTFADAVRALISDARAIITCKGKQNSEKTKAMLGKNVASKTINVCNVRCRNNGFLAIDCETKEKRYNDKAVIEVFMPKDYGAHISPKLHLKFKMADMNIKYQLTDDELIDELHCQNPALKESPPGIVRSHEVTRYGKCIIMYVTKYYYDDYCCRYYY</sequence>
<organism evidence="1 2">
    <name type="scientific">Glossina austeni</name>
    <name type="common">Savannah tsetse fly</name>
    <dbReference type="NCBI Taxonomy" id="7395"/>
    <lineage>
        <taxon>Eukaryota</taxon>
        <taxon>Metazoa</taxon>
        <taxon>Ecdysozoa</taxon>
        <taxon>Arthropoda</taxon>
        <taxon>Hexapoda</taxon>
        <taxon>Insecta</taxon>
        <taxon>Pterygota</taxon>
        <taxon>Neoptera</taxon>
        <taxon>Endopterygota</taxon>
        <taxon>Diptera</taxon>
        <taxon>Brachycera</taxon>
        <taxon>Muscomorpha</taxon>
        <taxon>Hippoboscoidea</taxon>
        <taxon>Glossinidae</taxon>
        <taxon>Glossina</taxon>
    </lineage>
</organism>
<dbReference type="VEuPathDB" id="VectorBase:GAUT023829"/>